<feature type="region of interest" description="Disordered" evidence="1">
    <location>
        <begin position="284"/>
        <end position="314"/>
    </location>
</feature>
<keyword evidence="3" id="KW-1185">Reference proteome</keyword>
<evidence type="ECO:0000256" key="1">
    <source>
        <dbReference type="SAM" id="MobiDB-lite"/>
    </source>
</evidence>
<dbReference type="AlphaFoldDB" id="A0A5C7H2S5"/>
<dbReference type="EMBL" id="VAHF01000011">
    <property type="protein sequence ID" value="TXG51280.1"/>
    <property type="molecule type" value="Genomic_DNA"/>
</dbReference>
<evidence type="ECO:0000313" key="3">
    <source>
        <dbReference type="Proteomes" id="UP000323000"/>
    </source>
</evidence>
<protein>
    <recommendedName>
        <fullName evidence="4">CCHC-type domain-containing protein</fullName>
    </recommendedName>
</protein>
<feature type="compositionally biased region" description="Basic and acidic residues" evidence="1">
    <location>
        <begin position="304"/>
        <end position="314"/>
    </location>
</feature>
<feature type="compositionally biased region" description="Low complexity" evidence="1">
    <location>
        <begin position="366"/>
        <end position="385"/>
    </location>
</feature>
<reference evidence="3" key="1">
    <citation type="journal article" date="2019" name="Gigascience">
        <title>De novo genome assembly of the endangered Acer yangbiense, a plant species with extremely small populations endemic to Yunnan Province, China.</title>
        <authorList>
            <person name="Yang J."/>
            <person name="Wariss H.M."/>
            <person name="Tao L."/>
            <person name="Zhang R."/>
            <person name="Yun Q."/>
            <person name="Hollingsworth P."/>
            <person name="Dao Z."/>
            <person name="Luo G."/>
            <person name="Guo H."/>
            <person name="Ma Y."/>
            <person name="Sun W."/>
        </authorList>
    </citation>
    <scope>NUCLEOTIDE SEQUENCE [LARGE SCALE GENOMIC DNA]</scope>
    <source>
        <strain evidence="3">cv. Malutang</strain>
    </source>
</reference>
<proteinExistence type="predicted"/>
<dbReference type="Proteomes" id="UP000323000">
    <property type="component" value="Chromosome 11"/>
</dbReference>
<evidence type="ECO:0000313" key="2">
    <source>
        <dbReference type="EMBL" id="TXG51280.1"/>
    </source>
</evidence>
<gene>
    <name evidence="2" type="ORF">EZV62_023804</name>
</gene>
<dbReference type="OrthoDB" id="1939383at2759"/>
<name>A0A5C7H2S5_9ROSI</name>
<evidence type="ECO:0008006" key="4">
    <source>
        <dbReference type="Google" id="ProtNLM"/>
    </source>
</evidence>
<accession>A0A5C7H2S5</accession>
<organism evidence="2 3">
    <name type="scientific">Acer yangbiense</name>
    <dbReference type="NCBI Taxonomy" id="1000413"/>
    <lineage>
        <taxon>Eukaryota</taxon>
        <taxon>Viridiplantae</taxon>
        <taxon>Streptophyta</taxon>
        <taxon>Embryophyta</taxon>
        <taxon>Tracheophyta</taxon>
        <taxon>Spermatophyta</taxon>
        <taxon>Magnoliopsida</taxon>
        <taxon>eudicotyledons</taxon>
        <taxon>Gunneridae</taxon>
        <taxon>Pentapetalae</taxon>
        <taxon>rosids</taxon>
        <taxon>malvids</taxon>
        <taxon>Sapindales</taxon>
        <taxon>Sapindaceae</taxon>
        <taxon>Hippocastanoideae</taxon>
        <taxon>Acereae</taxon>
        <taxon>Acer</taxon>
    </lineage>
</organism>
<sequence length="385" mass="42853">MVGLRRDRFMGRTSLGSTTGGGVLCKDELWPSSSDPPVVLSGKMDIFKIIVLVGNEKVELGECDADHISLITLVHALTEKFSGKKDDHGLDTIVFEVNSACYVPTLPEVSSPTPNAQPEVLDMDGGYQALGWCDLEVEMFNYEGDSEKYDDKDDDDDFVDGDDEITKQCMDLFEGYQSKSDDEYFSNLELEPEQVKIAKLDESKESRTLKIIATGDIEYKLLGPTGRYVVKLIKFTYQYGGWQVSGIPYSHAMAAIIHSYGRAVEKDKKWWLKVPTCIHIESQTEHMNPPHRTIQPGRLKSQRKREPDEAAKEGRSGIVVCRGCGNAGHNQRTCQSKKKNKTTGTSVGVESSEPPIQPHSTFVDFSSQPPTQSPPQSQVTQQHLD</sequence>
<comment type="caution">
    <text evidence="2">The sequence shown here is derived from an EMBL/GenBank/DDBJ whole genome shotgun (WGS) entry which is preliminary data.</text>
</comment>
<feature type="region of interest" description="Disordered" evidence="1">
    <location>
        <begin position="327"/>
        <end position="385"/>
    </location>
</feature>